<gene>
    <name evidence="3" type="ORF">BG011_006085</name>
</gene>
<feature type="region of interest" description="Disordered" evidence="2">
    <location>
        <begin position="358"/>
        <end position="389"/>
    </location>
</feature>
<protein>
    <submittedName>
        <fullName evidence="3">Uncharacterized protein</fullName>
    </submittedName>
</protein>
<feature type="region of interest" description="Disordered" evidence="2">
    <location>
        <begin position="50"/>
        <end position="153"/>
    </location>
</feature>
<feature type="compositionally biased region" description="Basic and acidic residues" evidence="2">
    <location>
        <begin position="128"/>
        <end position="138"/>
    </location>
</feature>
<feature type="compositionally biased region" description="Polar residues" evidence="2">
    <location>
        <begin position="69"/>
        <end position="79"/>
    </location>
</feature>
<evidence type="ECO:0000256" key="2">
    <source>
        <dbReference type="SAM" id="MobiDB-lite"/>
    </source>
</evidence>
<reference evidence="3" key="1">
    <citation type="journal article" date="2020" name="Fungal Divers.">
        <title>Resolving the Mortierellaceae phylogeny through synthesis of multi-gene phylogenetics and phylogenomics.</title>
        <authorList>
            <person name="Vandepol N."/>
            <person name="Liber J."/>
            <person name="Desiro A."/>
            <person name="Na H."/>
            <person name="Kennedy M."/>
            <person name="Barry K."/>
            <person name="Grigoriev I.V."/>
            <person name="Miller A.N."/>
            <person name="O'Donnell K."/>
            <person name="Stajich J.E."/>
            <person name="Bonito G."/>
        </authorList>
    </citation>
    <scope>NUCLEOTIDE SEQUENCE</scope>
    <source>
        <strain evidence="3">KOD948</strain>
    </source>
</reference>
<evidence type="ECO:0000313" key="4">
    <source>
        <dbReference type="Proteomes" id="UP000726737"/>
    </source>
</evidence>
<dbReference type="Proteomes" id="UP000726737">
    <property type="component" value="Unassembled WGS sequence"/>
</dbReference>
<proteinExistence type="predicted"/>
<name>A0A9P6U026_9FUNG</name>
<evidence type="ECO:0000313" key="3">
    <source>
        <dbReference type="EMBL" id="KAG0253928.1"/>
    </source>
</evidence>
<organism evidence="3 4">
    <name type="scientific">Mortierella polycephala</name>
    <dbReference type="NCBI Taxonomy" id="41804"/>
    <lineage>
        <taxon>Eukaryota</taxon>
        <taxon>Fungi</taxon>
        <taxon>Fungi incertae sedis</taxon>
        <taxon>Mucoromycota</taxon>
        <taxon>Mortierellomycotina</taxon>
        <taxon>Mortierellomycetes</taxon>
        <taxon>Mortierellales</taxon>
        <taxon>Mortierellaceae</taxon>
        <taxon>Mortierella</taxon>
    </lineage>
</organism>
<comment type="caution">
    <text evidence="3">The sequence shown here is derived from an EMBL/GenBank/DDBJ whole genome shotgun (WGS) entry which is preliminary data.</text>
</comment>
<dbReference type="EMBL" id="JAAAJA010000430">
    <property type="protein sequence ID" value="KAG0253928.1"/>
    <property type="molecule type" value="Genomic_DNA"/>
</dbReference>
<evidence type="ECO:0000256" key="1">
    <source>
        <dbReference type="SAM" id="Coils"/>
    </source>
</evidence>
<feature type="coiled-coil region" evidence="1">
    <location>
        <begin position="212"/>
        <end position="243"/>
    </location>
</feature>
<accession>A0A9P6U026</accession>
<keyword evidence="4" id="KW-1185">Reference proteome</keyword>
<dbReference type="AlphaFoldDB" id="A0A9P6U026"/>
<dbReference type="OrthoDB" id="2383663at2759"/>
<sequence length="485" mass="55317">MHPSTLVKIRPRIKHWTCLDLYNLFHPASTGLIRDGSLLQSYRLFSAASNVAQAESTPRPPKREVVFSDATTSQPNMRSSGRHSPRLKDQDDDTPSHSHKQRIKRSGSSCTDPLLVDNSIKTRQSPRGMDKEKDDSKSRKPKERVHVPGKNFPTNFRVVPDSERIEALDKQSVQVLFAKRTGAHSLFNEAFSIKVARMSFRPPPPPDIPLFVQKAQAEYDLAMAKYNQQLEQLASQAQVHNTSNPTTTTTTTLTPIPTPPPPLLQYKLRPLRQYPPTIFSPHPPFRVTYVVSKKSVSKFATHRNFARKKLSVAVEDVFRQHARPGYEYMIFAKPESITFTQEKLKALMIKDLGNPKLYGERGSARSHRNGTDGTSDEKQNSDHGPDEKQVSAKLSLIQEPLIKVRWKNNQPPLHKKWWKYALPNPLGRANHSNAYLNMYCPEAQEALAPIREMKGRLWKMKHTKLYRENMKKKSTINISKQPTVK</sequence>
<feature type="compositionally biased region" description="Basic and acidic residues" evidence="2">
    <location>
        <begin position="375"/>
        <end position="389"/>
    </location>
</feature>
<keyword evidence="1" id="KW-0175">Coiled coil</keyword>